<dbReference type="PROSITE" id="PS00107">
    <property type="entry name" value="PROTEIN_KINASE_ATP"/>
    <property type="match status" value="1"/>
</dbReference>
<dbReference type="PROSITE" id="PS51808">
    <property type="entry name" value="CHCH"/>
    <property type="match status" value="1"/>
</dbReference>
<evidence type="ECO:0000256" key="4">
    <source>
        <dbReference type="ARBA" id="ARBA00022527"/>
    </source>
</evidence>
<dbReference type="EMBL" id="VBQZ03000060">
    <property type="protein sequence ID" value="MXQ89865.1"/>
    <property type="molecule type" value="Genomic_DNA"/>
</dbReference>
<dbReference type="InterPro" id="IPR011009">
    <property type="entry name" value="Kinase-like_dom_sf"/>
</dbReference>
<dbReference type="GO" id="GO:0005977">
    <property type="term" value="P:glycogen metabolic process"/>
    <property type="evidence" value="ECO:0007669"/>
    <property type="project" value="UniProtKB-KW"/>
</dbReference>
<evidence type="ECO:0000256" key="5">
    <source>
        <dbReference type="ARBA" id="ARBA00022600"/>
    </source>
</evidence>
<evidence type="ECO:0000313" key="16">
    <source>
        <dbReference type="EMBL" id="MXQ89865.1"/>
    </source>
</evidence>
<dbReference type="GO" id="GO:0005964">
    <property type="term" value="C:phosphorylase kinase complex"/>
    <property type="evidence" value="ECO:0007669"/>
    <property type="project" value="InterPro"/>
</dbReference>
<evidence type="ECO:0000256" key="6">
    <source>
        <dbReference type="ARBA" id="ARBA00022679"/>
    </source>
</evidence>
<keyword evidence="10" id="KW-0112">Calmodulin-binding</keyword>
<dbReference type="SUPFAM" id="SSF56112">
    <property type="entry name" value="Protein kinase-like (PK-like)"/>
    <property type="match status" value="1"/>
</dbReference>
<dbReference type="FunFam" id="1.10.510.10:FF:000149">
    <property type="entry name" value="phosphorylase b kinase gamma catalytic chain, liver/testis isoform"/>
    <property type="match status" value="1"/>
</dbReference>
<feature type="region of interest" description="Disordered" evidence="14">
    <location>
        <begin position="1"/>
        <end position="50"/>
    </location>
</feature>
<dbReference type="InterPro" id="IPR008271">
    <property type="entry name" value="Ser/Thr_kinase_AS"/>
</dbReference>
<dbReference type="SMART" id="SM00220">
    <property type="entry name" value="S_TKc"/>
    <property type="match status" value="1"/>
</dbReference>
<accession>A0A6B0RJ00</accession>
<evidence type="ECO:0000256" key="1">
    <source>
        <dbReference type="ARBA" id="ARBA00001674"/>
    </source>
</evidence>
<organism evidence="16 17">
    <name type="scientific">Bos mutus</name>
    <name type="common">wild yak</name>
    <dbReference type="NCBI Taxonomy" id="72004"/>
    <lineage>
        <taxon>Eukaryota</taxon>
        <taxon>Metazoa</taxon>
        <taxon>Chordata</taxon>
        <taxon>Craniata</taxon>
        <taxon>Vertebrata</taxon>
        <taxon>Euteleostomi</taxon>
        <taxon>Mammalia</taxon>
        <taxon>Eutheria</taxon>
        <taxon>Laurasiatheria</taxon>
        <taxon>Artiodactyla</taxon>
        <taxon>Ruminantia</taxon>
        <taxon>Pecora</taxon>
        <taxon>Bovidae</taxon>
        <taxon>Bovinae</taxon>
        <taxon>Bos</taxon>
    </lineage>
</organism>
<dbReference type="InterPro" id="IPR002291">
    <property type="entry name" value="Phosph_kin_gamma"/>
</dbReference>
<dbReference type="PANTHER" id="PTHR24347">
    <property type="entry name" value="SERINE/THREONINE-PROTEIN KINASE"/>
    <property type="match status" value="1"/>
</dbReference>
<evidence type="ECO:0000256" key="10">
    <source>
        <dbReference type="ARBA" id="ARBA00022860"/>
    </source>
</evidence>
<evidence type="ECO:0000256" key="13">
    <source>
        <dbReference type="PROSITE-ProRule" id="PRU10141"/>
    </source>
</evidence>
<dbReference type="EC" id="2.7.11.19" evidence="3"/>
<keyword evidence="4" id="KW-0723">Serine/threonine-protein kinase</keyword>
<evidence type="ECO:0000256" key="11">
    <source>
        <dbReference type="ARBA" id="ARBA00023277"/>
    </source>
</evidence>
<feature type="region of interest" description="Disordered" evidence="14">
    <location>
        <begin position="455"/>
        <end position="474"/>
    </location>
</feature>
<dbReference type="Proteomes" id="UP000322234">
    <property type="component" value="Unassembled WGS sequence"/>
</dbReference>
<feature type="binding site" evidence="13">
    <location>
        <position position="603"/>
    </location>
    <ligand>
        <name>ATP</name>
        <dbReference type="ChEBI" id="CHEBI:30616"/>
    </ligand>
</feature>
<feature type="compositionally biased region" description="Low complexity" evidence="14">
    <location>
        <begin position="13"/>
        <end position="26"/>
    </location>
</feature>
<dbReference type="PROSITE" id="PS50011">
    <property type="entry name" value="PROTEIN_KINASE_DOM"/>
    <property type="match status" value="1"/>
</dbReference>
<protein>
    <recommendedName>
        <fullName evidence="3">phosphorylase kinase</fullName>
        <ecNumber evidence="3">2.7.11.19</ecNumber>
    </recommendedName>
</protein>
<comment type="similarity">
    <text evidence="2">Belongs to the protein kinase superfamily. CAMK Ser/Thr protein kinase family.</text>
</comment>
<feature type="compositionally biased region" description="Pro residues" evidence="14">
    <location>
        <begin position="27"/>
        <end position="38"/>
    </location>
</feature>
<keyword evidence="6" id="KW-0808">Transferase</keyword>
<feature type="compositionally biased region" description="Polar residues" evidence="14">
    <location>
        <begin position="100"/>
        <end position="110"/>
    </location>
</feature>
<dbReference type="GO" id="GO:0005524">
    <property type="term" value="F:ATP binding"/>
    <property type="evidence" value="ECO:0007669"/>
    <property type="project" value="UniProtKB-UniRule"/>
</dbReference>
<dbReference type="GO" id="GO:0004689">
    <property type="term" value="F:phosphorylase kinase activity"/>
    <property type="evidence" value="ECO:0007669"/>
    <property type="project" value="UniProtKB-EC"/>
</dbReference>
<keyword evidence="17" id="KW-1185">Reference proteome</keyword>
<evidence type="ECO:0000313" key="17">
    <source>
        <dbReference type="Proteomes" id="UP000322234"/>
    </source>
</evidence>
<evidence type="ECO:0000259" key="15">
    <source>
        <dbReference type="PROSITE" id="PS50011"/>
    </source>
</evidence>
<evidence type="ECO:0000256" key="3">
    <source>
        <dbReference type="ARBA" id="ARBA00012432"/>
    </source>
</evidence>
<dbReference type="CDD" id="cd14182">
    <property type="entry name" value="STKc_PhKG1"/>
    <property type="match status" value="1"/>
</dbReference>
<evidence type="ECO:0000256" key="12">
    <source>
        <dbReference type="ARBA" id="ARBA00025890"/>
    </source>
</evidence>
<name>A0A6B0RJ00_9CETA</name>
<proteinExistence type="inferred from homology"/>
<evidence type="ECO:0000256" key="9">
    <source>
        <dbReference type="ARBA" id="ARBA00022840"/>
    </source>
</evidence>
<dbReference type="PRINTS" id="PR01049">
    <property type="entry name" value="PHOSPHBKNASE"/>
</dbReference>
<dbReference type="Gene3D" id="1.10.510.10">
    <property type="entry name" value="Transferase(Phosphotransferase) domain 1"/>
    <property type="match status" value="1"/>
</dbReference>
<feature type="region of interest" description="Disordered" evidence="14">
    <location>
        <begin position="83"/>
        <end position="110"/>
    </location>
</feature>
<dbReference type="Pfam" id="PF00069">
    <property type="entry name" value="Pkinase"/>
    <property type="match status" value="1"/>
</dbReference>
<comment type="catalytic activity">
    <reaction evidence="1">
        <text>2 ATP + phosphorylase b = 2 ADP + phosphorylase a.</text>
        <dbReference type="EC" id="2.7.11.19"/>
    </reaction>
</comment>
<evidence type="ECO:0000256" key="2">
    <source>
        <dbReference type="ARBA" id="ARBA00006692"/>
    </source>
</evidence>
<dbReference type="GO" id="GO:0005516">
    <property type="term" value="F:calmodulin binding"/>
    <property type="evidence" value="ECO:0007669"/>
    <property type="project" value="UniProtKB-KW"/>
</dbReference>
<evidence type="ECO:0000256" key="14">
    <source>
        <dbReference type="SAM" id="MobiDB-lite"/>
    </source>
</evidence>
<sequence length="941" mass="104034">MPRGSRSRTSRVAPPASRAPQMRAAPRPAPTAQPPAMAPPSAVGSPAAAPRQPGLMAQMATTAAGVAVGSAVGHTLGHAITGGFSGGSSAEPSRPDITYQEPQGTQPAQLQQNGPCFYEVKQFLECAQSQGDLKLCEGFSEVLKQCRLANGNMAEVNFFRWLNCGIKRFNGQVLSEVYGEAPSNTKVTILLLHLPSSSRRKNSKISYSGRKCLLGTRFSPPLSPLPGRVRDLWDSHHVHSRACEKIDPCDCLLTVSFGERCYVPKRTGLRPRIWGPFTKGCLGGCRWGQWTEARSWPQVRPRARGWGKMDLITYPPSAGTRVEMVVPGNGAPGWDGMPGWVGIHPLRMEGWGKGETSYLALRGGEQGNRCPPWSFTGLTRNWANFSGEQTLLCSAGVADEGGVEAAPGLPLAEETVVILVLPPVTRHPAVRTPGFLEQPACLQAAQAAASQQTGPLIRPGLLGPRKRDGSGTRGSFGCAERKLVPVFSLPLFRLVQHFLHSSNPPSEEGVRCPVASTFLKQSRPAPLSPGPSVLAPLCLPCSGTTQGSLVVRADMTQDKSLPDSSSAQSFYENYEPKEILGRGVSSVVRRCIHKPTCQEYAVKIIDITGGGSFSSEEVQELREATQKEVDILRKVSGHPNIIQLKDTYETNTFFFLVFDLMKRGELFDYLTEKVTLSEKETRKIMRALLEVIATLHRLNIVHRDLKPENILLDDNMNIKLTDFGFSCQLEPGEKLREVCGTPSYLAPEIIECSMNDDHPGYGKEVDMWSTGVIMYTLLAGSPPFWHRKQMLMLRMIMSGNYQFGSPEWDDYSDTVKDLVSRFLVVSPQRRCSAEEALAHPFFQQYVVEEVRHFSPRGKFKVICLTVLASVRIYYQYRRVKPVTREIVIRDPYALRPLRRLIDAYAFRIYGHWVKKGQQQNRAALFENTPKAVLLSLVEEDF</sequence>
<keyword evidence="5" id="KW-0321">Glycogen metabolism</keyword>
<keyword evidence="7 13" id="KW-0547">Nucleotide-binding</keyword>
<dbReference type="PROSITE" id="PS00108">
    <property type="entry name" value="PROTEIN_KINASE_ST"/>
    <property type="match status" value="1"/>
</dbReference>
<comment type="caution">
    <text evidence="16">The sequence shown here is derived from an EMBL/GenBank/DDBJ whole genome shotgun (WGS) entry which is preliminary data.</text>
</comment>
<evidence type="ECO:0000256" key="8">
    <source>
        <dbReference type="ARBA" id="ARBA00022777"/>
    </source>
</evidence>
<dbReference type="InterPro" id="IPR000719">
    <property type="entry name" value="Prot_kinase_dom"/>
</dbReference>
<keyword evidence="11" id="KW-0119">Carbohydrate metabolism</keyword>
<comment type="subunit">
    <text evidence="12">Hexadecamer of 4 heterotetramers, each composed of alpha, beta, gamma, and delta subunits. Alpha (PHKA1 or PHKA2) and beta (PHKB) are regulatory subunits, gamma (PHKG1 or PHKG2) is the catalytic subunit, and delta is calmodulin.</text>
</comment>
<gene>
    <name evidence="16" type="ORF">E5288_WYG014090</name>
</gene>
<reference evidence="16" key="1">
    <citation type="submission" date="2019-10" db="EMBL/GenBank/DDBJ databases">
        <title>The sequence and de novo assembly of the wild yak genome.</title>
        <authorList>
            <person name="Liu Y."/>
        </authorList>
    </citation>
    <scope>NUCLEOTIDE SEQUENCE [LARGE SCALE GENOMIC DNA]</scope>
    <source>
        <strain evidence="16">WY2019</strain>
    </source>
</reference>
<keyword evidence="9 13" id="KW-0067">ATP-binding</keyword>
<feature type="compositionally biased region" description="Low complexity" evidence="14">
    <location>
        <begin position="39"/>
        <end position="50"/>
    </location>
</feature>
<keyword evidence="8" id="KW-0418">Kinase</keyword>
<dbReference type="AlphaFoldDB" id="A0A6B0RJ00"/>
<dbReference type="Gene3D" id="3.30.200.20">
    <property type="entry name" value="Phosphorylase Kinase, domain 1"/>
    <property type="match status" value="1"/>
</dbReference>
<dbReference type="FunFam" id="3.30.200.20:FF:000138">
    <property type="entry name" value="Phosphorylase b kinase gamma catalytic chain, liver/testis"/>
    <property type="match status" value="1"/>
</dbReference>
<feature type="domain" description="Protein kinase" evidence="15">
    <location>
        <begin position="574"/>
        <end position="842"/>
    </location>
</feature>
<dbReference type="InterPro" id="IPR017441">
    <property type="entry name" value="Protein_kinase_ATP_BS"/>
</dbReference>
<evidence type="ECO:0000256" key="7">
    <source>
        <dbReference type="ARBA" id="ARBA00022741"/>
    </source>
</evidence>